<dbReference type="InterPro" id="IPR001789">
    <property type="entry name" value="Sig_transdc_resp-reg_receiver"/>
</dbReference>
<dbReference type="AlphaFoldDB" id="A0A1W1I2N1"/>
<dbReference type="InterPro" id="IPR016032">
    <property type="entry name" value="Sig_transdc_resp-reg_C-effctor"/>
</dbReference>
<dbReference type="PROSITE" id="PS50110">
    <property type="entry name" value="RESPONSE_REGULATORY"/>
    <property type="match status" value="1"/>
</dbReference>
<dbReference type="KEGG" id="nja:NSJP_1080"/>
<feature type="domain" description="HTH luxR-type" evidence="6">
    <location>
        <begin position="144"/>
        <end position="209"/>
    </location>
</feature>
<evidence type="ECO:0000313" key="9">
    <source>
        <dbReference type="Proteomes" id="UP000192042"/>
    </source>
</evidence>
<dbReference type="InterPro" id="IPR058245">
    <property type="entry name" value="NreC/VraR/RcsB-like_REC"/>
</dbReference>
<evidence type="ECO:0000256" key="4">
    <source>
        <dbReference type="ARBA" id="ARBA00023163"/>
    </source>
</evidence>
<evidence type="ECO:0000259" key="7">
    <source>
        <dbReference type="PROSITE" id="PS50110"/>
    </source>
</evidence>
<dbReference type="OrthoDB" id="9780153at2"/>
<dbReference type="GO" id="GO:0006355">
    <property type="term" value="P:regulation of DNA-templated transcription"/>
    <property type="evidence" value="ECO:0007669"/>
    <property type="project" value="InterPro"/>
</dbReference>
<evidence type="ECO:0000256" key="2">
    <source>
        <dbReference type="ARBA" id="ARBA00023015"/>
    </source>
</evidence>
<dbReference type="SMART" id="SM00448">
    <property type="entry name" value="REC"/>
    <property type="match status" value="1"/>
</dbReference>
<protein>
    <submittedName>
        <fullName evidence="8">Two component transcriptional regulator, LuxR family</fullName>
    </submittedName>
</protein>
<dbReference type="PANTHER" id="PTHR43214">
    <property type="entry name" value="TWO-COMPONENT RESPONSE REGULATOR"/>
    <property type="match status" value="1"/>
</dbReference>
<dbReference type="Pfam" id="PF00072">
    <property type="entry name" value="Response_reg"/>
    <property type="match status" value="1"/>
</dbReference>
<dbReference type="SMART" id="SM00421">
    <property type="entry name" value="HTH_LUXR"/>
    <property type="match status" value="1"/>
</dbReference>
<evidence type="ECO:0000256" key="1">
    <source>
        <dbReference type="ARBA" id="ARBA00022553"/>
    </source>
</evidence>
<evidence type="ECO:0000259" key="6">
    <source>
        <dbReference type="PROSITE" id="PS50043"/>
    </source>
</evidence>
<accession>A0A1W1I2N1</accession>
<keyword evidence="9" id="KW-1185">Reference proteome</keyword>
<evidence type="ECO:0000256" key="3">
    <source>
        <dbReference type="ARBA" id="ARBA00023125"/>
    </source>
</evidence>
<dbReference type="RefSeq" id="WP_080885815.1">
    <property type="nucleotide sequence ID" value="NZ_LT828648.1"/>
</dbReference>
<dbReference type="Gene3D" id="3.40.50.2300">
    <property type="match status" value="1"/>
</dbReference>
<keyword evidence="3" id="KW-0238">DNA-binding</keyword>
<feature type="domain" description="Response regulatory" evidence="7">
    <location>
        <begin position="3"/>
        <end position="119"/>
    </location>
</feature>
<name>A0A1W1I2N1_9BACT</name>
<dbReference type="PROSITE" id="PS50043">
    <property type="entry name" value="HTH_LUXR_2"/>
    <property type="match status" value="1"/>
</dbReference>
<reference evidence="8 9" key="1">
    <citation type="submission" date="2017-03" db="EMBL/GenBank/DDBJ databases">
        <authorList>
            <person name="Afonso C.L."/>
            <person name="Miller P.J."/>
            <person name="Scott M.A."/>
            <person name="Spackman E."/>
            <person name="Goraichik I."/>
            <person name="Dimitrov K.M."/>
            <person name="Suarez D.L."/>
            <person name="Swayne D.E."/>
        </authorList>
    </citation>
    <scope>NUCLEOTIDE SEQUENCE [LARGE SCALE GENOMIC DNA]</scope>
    <source>
        <strain evidence="8">Genome sequencing of Nitrospira japonica strain NJ11</strain>
    </source>
</reference>
<evidence type="ECO:0000313" key="8">
    <source>
        <dbReference type="EMBL" id="SLM47252.1"/>
    </source>
</evidence>
<feature type="modified residue" description="4-aspartylphosphate" evidence="5">
    <location>
        <position position="54"/>
    </location>
</feature>
<dbReference type="SUPFAM" id="SSF46894">
    <property type="entry name" value="C-terminal effector domain of the bipartite response regulators"/>
    <property type="match status" value="1"/>
</dbReference>
<dbReference type="PRINTS" id="PR00038">
    <property type="entry name" value="HTHLUXR"/>
</dbReference>
<dbReference type="CDD" id="cd17535">
    <property type="entry name" value="REC_NarL-like"/>
    <property type="match status" value="1"/>
</dbReference>
<keyword evidence="2" id="KW-0805">Transcription regulation</keyword>
<dbReference type="InterPro" id="IPR000792">
    <property type="entry name" value="Tscrpt_reg_LuxR_C"/>
</dbReference>
<organism evidence="8 9">
    <name type="scientific">Nitrospira japonica</name>
    <dbReference type="NCBI Taxonomy" id="1325564"/>
    <lineage>
        <taxon>Bacteria</taxon>
        <taxon>Pseudomonadati</taxon>
        <taxon>Nitrospirota</taxon>
        <taxon>Nitrospiria</taxon>
        <taxon>Nitrospirales</taxon>
        <taxon>Nitrospiraceae</taxon>
        <taxon>Nitrospira</taxon>
    </lineage>
</organism>
<keyword evidence="1 5" id="KW-0597">Phosphoprotein</keyword>
<dbReference type="SUPFAM" id="SSF52172">
    <property type="entry name" value="CheY-like"/>
    <property type="match status" value="1"/>
</dbReference>
<dbReference type="Proteomes" id="UP000192042">
    <property type="component" value="Chromosome I"/>
</dbReference>
<dbReference type="STRING" id="1325564.NSJP_1080"/>
<dbReference type="GO" id="GO:0003677">
    <property type="term" value="F:DNA binding"/>
    <property type="evidence" value="ECO:0007669"/>
    <property type="project" value="UniProtKB-KW"/>
</dbReference>
<evidence type="ECO:0000256" key="5">
    <source>
        <dbReference type="PROSITE-ProRule" id="PRU00169"/>
    </source>
</evidence>
<gene>
    <name evidence="8" type="ORF">NSJP_1080</name>
</gene>
<dbReference type="Pfam" id="PF00196">
    <property type="entry name" value="GerE"/>
    <property type="match status" value="1"/>
</dbReference>
<dbReference type="GO" id="GO:0000160">
    <property type="term" value="P:phosphorelay signal transduction system"/>
    <property type="evidence" value="ECO:0007669"/>
    <property type="project" value="InterPro"/>
</dbReference>
<dbReference type="InterPro" id="IPR011006">
    <property type="entry name" value="CheY-like_superfamily"/>
</dbReference>
<dbReference type="InterPro" id="IPR039420">
    <property type="entry name" value="WalR-like"/>
</dbReference>
<sequence>MINILLADDHPYLRRGLMQILRDEFPGAVIGEVANVPELLEQVQKLRWDIVVLDLTMPGRGGLEALHELKRLCPNLPILVLSMHPEDQFAVRVLRAGGAGYLTKESVPQEFVRAVRILWKGGKYITPKAAELLAAYVDRHGDTEQPLHDSLSDREYEVFRMIAAGQTITEISEQLALSIKTISTYRSRVLEKLHLSNNVDLARYAVEHHLLT</sequence>
<dbReference type="PANTHER" id="PTHR43214:SF41">
    <property type="entry name" value="NITRATE_NITRITE RESPONSE REGULATOR PROTEIN NARP"/>
    <property type="match status" value="1"/>
</dbReference>
<dbReference type="CDD" id="cd06170">
    <property type="entry name" value="LuxR_C_like"/>
    <property type="match status" value="1"/>
</dbReference>
<proteinExistence type="predicted"/>
<dbReference type="EMBL" id="LT828648">
    <property type="protein sequence ID" value="SLM47252.1"/>
    <property type="molecule type" value="Genomic_DNA"/>
</dbReference>
<keyword evidence="4" id="KW-0804">Transcription</keyword>